<dbReference type="InterPro" id="IPR003593">
    <property type="entry name" value="AAA+_ATPase"/>
</dbReference>
<dbReference type="Pfam" id="PF08352">
    <property type="entry name" value="oligo_HPY"/>
    <property type="match status" value="1"/>
</dbReference>
<keyword evidence="6" id="KW-1185">Reference proteome</keyword>
<dbReference type="PANTHER" id="PTHR43776">
    <property type="entry name" value="TRANSPORT ATP-BINDING PROTEIN"/>
    <property type="match status" value="1"/>
</dbReference>
<dbReference type="PANTHER" id="PTHR43776:SF8">
    <property type="entry name" value="ABC TRANSPORTER, ATP-BINDING PROTEIN"/>
    <property type="match status" value="1"/>
</dbReference>
<dbReference type="NCBIfam" id="TIGR01727">
    <property type="entry name" value="oligo_HPY"/>
    <property type="match status" value="1"/>
</dbReference>
<dbReference type="PROSITE" id="PS50893">
    <property type="entry name" value="ABC_TRANSPORTER_2"/>
    <property type="match status" value="1"/>
</dbReference>
<protein>
    <submittedName>
        <fullName evidence="5">ABC transporter ATP-binding protein</fullName>
    </submittedName>
</protein>
<name>A0A4U1IX35_9BACT</name>
<proteinExistence type="predicted"/>
<evidence type="ECO:0000256" key="2">
    <source>
        <dbReference type="ARBA" id="ARBA00022741"/>
    </source>
</evidence>
<evidence type="ECO:0000259" key="4">
    <source>
        <dbReference type="PROSITE" id="PS50893"/>
    </source>
</evidence>
<dbReference type="CDD" id="cd03257">
    <property type="entry name" value="ABC_NikE_OppD_transporters"/>
    <property type="match status" value="1"/>
</dbReference>
<dbReference type="RefSeq" id="WP_136934210.1">
    <property type="nucleotide sequence ID" value="NZ_SSMQ01000060.1"/>
</dbReference>
<dbReference type="InterPro" id="IPR013563">
    <property type="entry name" value="Oligopep_ABC_C"/>
</dbReference>
<dbReference type="GO" id="GO:0055085">
    <property type="term" value="P:transmembrane transport"/>
    <property type="evidence" value="ECO:0007669"/>
    <property type="project" value="UniProtKB-ARBA"/>
</dbReference>
<accession>A0A4U1IX35</accession>
<dbReference type="SMART" id="SM00382">
    <property type="entry name" value="AAA"/>
    <property type="match status" value="1"/>
</dbReference>
<gene>
    <name evidence="5" type="ORF">E8A74_39105</name>
</gene>
<dbReference type="Proteomes" id="UP000309215">
    <property type="component" value="Unassembled WGS sequence"/>
</dbReference>
<keyword evidence="1" id="KW-0813">Transport</keyword>
<keyword evidence="3 5" id="KW-0067">ATP-binding</keyword>
<evidence type="ECO:0000256" key="1">
    <source>
        <dbReference type="ARBA" id="ARBA00022448"/>
    </source>
</evidence>
<reference evidence="5 6" key="1">
    <citation type="submission" date="2019-04" db="EMBL/GenBank/DDBJ databases">
        <authorList>
            <person name="Li Y."/>
            <person name="Wang J."/>
        </authorList>
    </citation>
    <scope>NUCLEOTIDE SEQUENCE [LARGE SCALE GENOMIC DNA]</scope>
    <source>
        <strain evidence="5 6">DSM 14668</strain>
    </source>
</reference>
<evidence type="ECO:0000256" key="3">
    <source>
        <dbReference type="ARBA" id="ARBA00022840"/>
    </source>
</evidence>
<keyword evidence="2" id="KW-0547">Nucleotide-binding</keyword>
<dbReference type="Pfam" id="PF00005">
    <property type="entry name" value="ABC_tran"/>
    <property type="match status" value="1"/>
</dbReference>
<dbReference type="InterPro" id="IPR003439">
    <property type="entry name" value="ABC_transporter-like_ATP-bd"/>
</dbReference>
<dbReference type="Gene3D" id="3.40.50.300">
    <property type="entry name" value="P-loop containing nucleotide triphosphate hydrolases"/>
    <property type="match status" value="1"/>
</dbReference>
<sequence>MSEPDQTPPLLDVQQLGKLYRVGGWLRPKHLRALHDASFTLGHGEILALVGESGSGKSTIARLCVRLEAPTSGRILLDGRDVLHEERGHATLAYRRRVQMIFQDPFGSLNPARTIGQHLERPLLLHDKAKTRADLSARVHALLDTVGLVPAPEVAAKYPQELSGGQRQRVAIARALAVEPDLILADEPVSMLDVSIRADVLNLMLDLKEKRGISFLYITHDLASARYVADRMMVMYAGHIVEAGPSDALLEKPLHPYTNLLLSAVPELEGSFARGLPARSGAPALVDPPPGCPFAARCPDVTDICRRETPRPVSLDEGRVVRCHLYPEPSRTRSE</sequence>
<dbReference type="GO" id="GO:0016887">
    <property type="term" value="F:ATP hydrolysis activity"/>
    <property type="evidence" value="ECO:0007669"/>
    <property type="project" value="InterPro"/>
</dbReference>
<dbReference type="PROSITE" id="PS00211">
    <property type="entry name" value="ABC_TRANSPORTER_1"/>
    <property type="match status" value="1"/>
</dbReference>
<dbReference type="InterPro" id="IPR027417">
    <property type="entry name" value="P-loop_NTPase"/>
</dbReference>
<dbReference type="GO" id="GO:0005524">
    <property type="term" value="F:ATP binding"/>
    <property type="evidence" value="ECO:0007669"/>
    <property type="project" value="UniProtKB-KW"/>
</dbReference>
<dbReference type="FunFam" id="3.40.50.300:FF:000016">
    <property type="entry name" value="Oligopeptide ABC transporter ATP-binding component"/>
    <property type="match status" value="1"/>
</dbReference>
<feature type="domain" description="ABC transporter" evidence="4">
    <location>
        <begin position="11"/>
        <end position="262"/>
    </location>
</feature>
<evidence type="ECO:0000313" key="5">
    <source>
        <dbReference type="EMBL" id="TKC99147.1"/>
    </source>
</evidence>
<evidence type="ECO:0000313" key="6">
    <source>
        <dbReference type="Proteomes" id="UP000309215"/>
    </source>
</evidence>
<dbReference type="EMBL" id="SSMQ01000060">
    <property type="protein sequence ID" value="TKC99147.1"/>
    <property type="molecule type" value="Genomic_DNA"/>
</dbReference>
<dbReference type="AlphaFoldDB" id="A0A4U1IX35"/>
<dbReference type="InterPro" id="IPR017871">
    <property type="entry name" value="ABC_transporter-like_CS"/>
</dbReference>
<dbReference type="SUPFAM" id="SSF52540">
    <property type="entry name" value="P-loop containing nucleoside triphosphate hydrolases"/>
    <property type="match status" value="1"/>
</dbReference>
<dbReference type="OrthoDB" id="9809450at2"/>
<organism evidence="5 6">
    <name type="scientific">Polyangium fumosum</name>
    <dbReference type="NCBI Taxonomy" id="889272"/>
    <lineage>
        <taxon>Bacteria</taxon>
        <taxon>Pseudomonadati</taxon>
        <taxon>Myxococcota</taxon>
        <taxon>Polyangia</taxon>
        <taxon>Polyangiales</taxon>
        <taxon>Polyangiaceae</taxon>
        <taxon>Polyangium</taxon>
    </lineage>
</organism>
<dbReference type="GO" id="GO:0015833">
    <property type="term" value="P:peptide transport"/>
    <property type="evidence" value="ECO:0007669"/>
    <property type="project" value="InterPro"/>
</dbReference>
<dbReference type="InterPro" id="IPR050319">
    <property type="entry name" value="ABC_transp_ATP-bind"/>
</dbReference>
<comment type="caution">
    <text evidence="5">The sequence shown here is derived from an EMBL/GenBank/DDBJ whole genome shotgun (WGS) entry which is preliminary data.</text>
</comment>